<reference evidence="1 2" key="1">
    <citation type="submission" date="2021-06" db="EMBL/GenBank/DDBJ databases">
        <authorList>
            <person name="Kallberg Y."/>
            <person name="Tangrot J."/>
            <person name="Rosling A."/>
        </authorList>
    </citation>
    <scope>NUCLEOTIDE SEQUENCE [LARGE SCALE GENOMIC DNA]</scope>
    <source>
        <strain evidence="1 2">120-4 pot B 10/14</strain>
    </source>
</reference>
<comment type="caution">
    <text evidence="1">The sequence shown here is derived from an EMBL/GenBank/DDBJ whole genome shotgun (WGS) entry which is preliminary data.</text>
</comment>
<dbReference type="Proteomes" id="UP000789901">
    <property type="component" value="Unassembled WGS sequence"/>
</dbReference>
<name>A0ABN7UQM1_GIGMA</name>
<protein>
    <submittedName>
        <fullName evidence="1">36213_t:CDS:1</fullName>
    </submittedName>
</protein>
<evidence type="ECO:0000313" key="2">
    <source>
        <dbReference type="Proteomes" id="UP000789901"/>
    </source>
</evidence>
<keyword evidence="2" id="KW-1185">Reference proteome</keyword>
<dbReference type="EMBL" id="CAJVQB010004523">
    <property type="protein sequence ID" value="CAG8638275.1"/>
    <property type="molecule type" value="Genomic_DNA"/>
</dbReference>
<gene>
    <name evidence="1" type="ORF">GMARGA_LOCUS8702</name>
</gene>
<accession>A0ABN7UQM1</accession>
<proteinExistence type="predicted"/>
<organism evidence="1 2">
    <name type="scientific">Gigaspora margarita</name>
    <dbReference type="NCBI Taxonomy" id="4874"/>
    <lineage>
        <taxon>Eukaryota</taxon>
        <taxon>Fungi</taxon>
        <taxon>Fungi incertae sedis</taxon>
        <taxon>Mucoromycota</taxon>
        <taxon>Glomeromycotina</taxon>
        <taxon>Glomeromycetes</taxon>
        <taxon>Diversisporales</taxon>
        <taxon>Gigasporaceae</taxon>
        <taxon>Gigaspora</taxon>
    </lineage>
</organism>
<sequence>MESYINIKGDINKEEVKLMEESIRIIEDNYRKLNLIKVRAAGKSLEKRNEYVLGESRKYDNGMPIGFEFNRYPKLLILSKILDTIKDYQTLKKGLIAINYLLRKTKNEKLFRHIINTLK</sequence>
<evidence type="ECO:0000313" key="1">
    <source>
        <dbReference type="EMBL" id="CAG8638275.1"/>
    </source>
</evidence>